<dbReference type="STRING" id="1238182.C882_2793"/>
<evidence type="ECO:0000313" key="1">
    <source>
        <dbReference type="EMBL" id="EKV26358.1"/>
    </source>
</evidence>
<dbReference type="InterPro" id="IPR011993">
    <property type="entry name" value="PH-like_dom_sf"/>
</dbReference>
<reference evidence="1 2" key="1">
    <citation type="journal article" date="2013" name="Genome Announc.">
        <title>Draft Genome Sequence of an Alphaproteobacterium, Caenispirillum salinarum AK4(T), Isolated from a Solar Saltern.</title>
        <authorList>
            <person name="Khatri I."/>
            <person name="Singh A."/>
            <person name="Korpole S."/>
            <person name="Pinnaka A.K."/>
            <person name="Subramanian S."/>
        </authorList>
    </citation>
    <scope>NUCLEOTIDE SEQUENCE [LARGE SCALE GENOMIC DNA]</scope>
    <source>
        <strain evidence="1 2">AK4</strain>
    </source>
</reference>
<proteinExistence type="predicted"/>
<gene>
    <name evidence="1" type="ORF">C882_2793</name>
</gene>
<dbReference type="EMBL" id="ANHY01000031">
    <property type="protein sequence ID" value="EKV26358.1"/>
    <property type="molecule type" value="Genomic_DNA"/>
</dbReference>
<sequence>MKTQLRDGETLVKESRANHQKNIEAVGGKLFLTTQRLVFEAHAINVQGGTTIFDLADIRSARPSWTRILGLVPLVPNAVAVETADGTTVRFTVFGRKAWAAAIKQALPADVPAAA</sequence>
<dbReference type="AlphaFoldDB" id="K9H6W7"/>
<dbReference type="Gene3D" id="2.30.29.30">
    <property type="entry name" value="Pleckstrin-homology domain (PH domain)/Phosphotyrosine-binding domain (PTB)"/>
    <property type="match status" value="1"/>
</dbReference>
<dbReference type="eggNOG" id="ENOG50334Q6">
    <property type="taxonomic scope" value="Bacteria"/>
</dbReference>
<keyword evidence="2" id="KW-1185">Reference proteome</keyword>
<comment type="caution">
    <text evidence="1">The sequence shown here is derived from an EMBL/GenBank/DDBJ whole genome shotgun (WGS) entry which is preliminary data.</text>
</comment>
<evidence type="ECO:0000313" key="2">
    <source>
        <dbReference type="Proteomes" id="UP000009881"/>
    </source>
</evidence>
<dbReference type="OrthoDB" id="837929at2"/>
<organism evidence="1 2">
    <name type="scientific">Caenispirillum salinarum AK4</name>
    <dbReference type="NCBI Taxonomy" id="1238182"/>
    <lineage>
        <taxon>Bacteria</taxon>
        <taxon>Pseudomonadati</taxon>
        <taxon>Pseudomonadota</taxon>
        <taxon>Alphaproteobacteria</taxon>
        <taxon>Rhodospirillales</taxon>
        <taxon>Novispirillaceae</taxon>
        <taxon>Caenispirillum</taxon>
    </lineage>
</organism>
<dbReference type="Proteomes" id="UP000009881">
    <property type="component" value="Unassembled WGS sequence"/>
</dbReference>
<accession>K9H6W7</accession>
<protein>
    <submittedName>
        <fullName evidence="1">Putative GRAM domain protein</fullName>
    </submittedName>
</protein>
<dbReference type="RefSeq" id="WP_009542784.1">
    <property type="nucleotide sequence ID" value="NZ_ANHY01000031.1"/>
</dbReference>
<name>K9H6W7_9PROT</name>